<dbReference type="InterPro" id="IPR011993">
    <property type="entry name" value="PH-like_dom_sf"/>
</dbReference>
<reference evidence="1" key="1">
    <citation type="submission" date="2021-01" db="EMBL/GenBank/DDBJ databases">
        <authorList>
            <person name="Corre E."/>
            <person name="Pelletier E."/>
            <person name="Niang G."/>
            <person name="Scheremetjew M."/>
            <person name="Finn R."/>
            <person name="Kale V."/>
            <person name="Holt S."/>
            <person name="Cochrane G."/>
            <person name="Meng A."/>
            <person name="Brown T."/>
            <person name="Cohen L."/>
        </authorList>
    </citation>
    <scope>NUCLEOTIDE SEQUENCE</scope>
    <source>
        <strain evidence="1">CCMP3105</strain>
    </source>
</reference>
<proteinExistence type="predicted"/>
<accession>A0A7S4W899</accession>
<sequence>MVKDFVTGMVRGRKIDVVLQSGRRKTCACSLSRALDALKVKVGEEERRIPLADVSGLHAGAESKPVDAPLDELCATMVLMSEEAISFRFPGTEELPVIQAREPQERDTFVTCLSLFIERQQQNGGREHRTRP</sequence>
<dbReference type="AlphaFoldDB" id="A0A7S4W899"/>
<evidence type="ECO:0000313" key="1">
    <source>
        <dbReference type="EMBL" id="CAE4650138.1"/>
    </source>
</evidence>
<protein>
    <submittedName>
        <fullName evidence="1">Uncharacterized protein</fullName>
    </submittedName>
</protein>
<dbReference type="Gene3D" id="2.30.29.30">
    <property type="entry name" value="Pleckstrin-homology domain (PH domain)/Phosphotyrosine-binding domain (PTB)"/>
    <property type="match status" value="1"/>
</dbReference>
<name>A0A7S4W899_9DINO</name>
<gene>
    <name evidence="1" type="ORF">AMON00008_LOCUS52460</name>
</gene>
<organism evidence="1">
    <name type="scientific">Alexandrium monilatum</name>
    <dbReference type="NCBI Taxonomy" id="311494"/>
    <lineage>
        <taxon>Eukaryota</taxon>
        <taxon>Sar</taxon>
        <taxon>Alveolata</taxon>
        <taxon>Dinophyceae</taxon>
        <taxon>Gonyaulacales</taxon>
        <taxon>Pyrocystaceae</taxon>
        <taxon>Alexandrium</taxon>
    </lineage>
</organism>
<dbReference type="EMBL" id="HBNR01073915">
    <property type="protein sequence ID" value="CAE4650138.1"/>
    <property type="molecule type" value="Transcribed_RNA"/>
</dbReference>